<feature type="compositionally biased region" description="Low complexity" evidence="1">
    <location>
        <begin position="303"/>
        <end position="314"/>
    </location>
</feature>
<proteinExistence type="predicted"/>
<feature type="compositionally biased region" description="Gly residues" evidence="1">
    <location>
        <begin position="334"/>
        <end position="346"/>
    </location>
</feature>
<keyword evidence="3" id="KW-1185">Reference proteome</keyword>
<dbReference type="RefSeq" id="WP_208566195.1">
    <property type="nucleotide sequence ID" value="NZ_JAGFWR010000002.1"/>
</dbReference>
<feature type="region of interest" description="Disordered" evidence="1">
    <location>
        <begin position="1"/>
        <end position="37"/>
    </location>
</feature>
<feature type="compositionally biased region" description="Pro residues" evidence="1">
    <location>
        <begin position="1"/>
        <end position="10"/>
    </location>
</feature>
<sequence length="346" mass="35926">MSSPHQPPPGGSGSPTGSESYSVHYPPTPTESEPQVVYSPSVYSQVSYTPGVYTPSNYSQVSYTPGAYTPSNYSQGAPSTSSVQSGYGQYTADDYRAEVGQPYSTSTSSGRSSPGPGDSISVEWSESETSRHSLDSRNRVMTWAQQASRWVYENDEKIVNFVSMVASPGVQGAAGLRGNAVANSVGLALAAGPGMYVVGKEVVNSLRNGQQGDLVRAAYGAVAAAGAITWGVGYAPGQDTTAGNSGAIVHGVGSAFMVTRGPREQPGRPRQDTEARGDVADTASSHRRGGATSRNHTSRTHTSRTSGRDSGSSHEPVSRRNGSDRTRDQHRRGGGGNSGGGGGVVR</sequence>
<evidence type="ECO:0000313" key="3">
    <source>
        <dbReference type="Proteomes" id="UP000671399"/>
    </source>
</evidence>
<feature type="region of interest" description="Disordered" evidence="1">
    <location>
        <begin position="259"/>
        <end position="346"/>
    </location>
</feature>
<organism evidence="2 3">
    <name type="scientific">Micromonospora antibiotica</name>
    <dbReference type="NCBI Taxonomy" id="2807623"/>
    <lineage>
        <taxon>Bacteria</taxon>
        <taxon>Bacillati</taxon>
        <taxon>Actinomycetota</taxon>
        <taxon>Actinomycetes</taxon>
        <taxon>Micromonosporales</taxon>
        <taxon>Micromonosporaceae</taxon>
        <taxon>Micromonospora</taxon>
    </lineage>
</organism>
<feature type="compositionally biased region" description="Polar residues" evidence="1">
    <location>
        <begin position="54"/>
        <end position="87"/>
    </location>
</feature>
<gene>
    <name evidence="2" type="ORF">JQN83_06905</name>
</gene>
<accession>A0ABS3V4M1</accession>
<feature type="compositionally biased region" description="Low complexity" evidence="1">
    <location>
        <begin position="104"/>
        <end position="121"/>
    </location>
</feature>
<protein>
    <submittedName>
        <fullName evidence="2">Uncharacterized protein</fullName>
    </submittedName>
</protein>
<evidence type="ECO:0000313" key="2">
    <source>
        <dbReference type="EMBL" id="MBO4160544.1"/>
    </source>
</evidence>
<name>A0ABS3V4M1_9ACTN</name>
<feature type="compositionally biased region" description="Basic and acidic residues" evidence="1">
    <location>
        <begin position="316"/>
        <end position="327"/>
    </location>
</feature>
<dbReference type="Proteomes" id="UP000671399">
    <property type="component" value="Unassembled WGS sequence"/>
</dbReference>
<feature type="compositionally biased region" description="Basic and acidic residues" evidence="1">
    <location>
        <begin position="261"/>
        <end position="279"/>
    </location>
</feature>
<dbReference type="EMBL" id="JAGFWR010000002">
    <property type="protein sequence ID" value="MBO4160544.1"/>
    <property type="molecule type" value="Genomic_DNA"/>
</dbReference>
<comment type="caution">
    <text evidence="2">The sequence shown here is derived from an EMBL/GenBank/DDBJ whole genome shotgun (WGS) entry which is preliminary data.</text>
</comment>
<evidence type="ECO:0000256" key="1">
    <source>
        <dbReference type="SAM" id="MobiDB-lite"/>
    </source>
</evidence>
<reference evidence="2 3" key="1">
    <citation type="submission" date="2021-03" db="EMBL/GenBank/DDBJ databases">
        <authorList>
            <person name="Lee D.-H."/>
        </authorList>
    </citation>
    <scope>NUCLEOTIDE SEQUENCE [LARGE SCALE GENOMIC DNA]</scope>
    <source>
        <strain evidence="2 3">MMS20-R2-23</strain>
    </source>
</reference>
<feature type="region of interest" description="Disordered" evidence="1">
    <location>
        <begin position="100"/>
        <end position="136"/>
    </location>
</feature>
<feature type="region of interest" description="Disordered" evidence="1">
    <location>
        <begin position="49"/>
        <end position="87"/>
    </location>
</feature>